<gene>
    <name evidence="1" type="ORF">SLS56_005583</name>
</gene>
<sequence>MTLIRCGPGLDPEANSLWGSRMFRSIVNLEQRRVPGTIDRPENLLDPVNLLNQVATDKGLRVQEQDNRSLRMHGRVPRLHLLLPYHPPLRLSTPSASLSSALSPVSETNMVKPKILFLTWSAPDRVFFRSSAMLTAQTSPEHGQANVHLAVIASLREHHNDDVDIYISSYESLRPRVPDGVTFKPVFGHGLIHYFKPTLEEGMTVRNTFRYVWTAPGFFNTITAVTKMLTVIHSETPEEYVKTAQAIEEVIDELDPTLVVIDSMFAQARDAAKKKGQAQVVLSPNVLKDLTMPDQGWRIFTFPVSSIGYPWPLPIHLYLPNALLLLFQTLWLFVFSSNARAKNAARHPAGYAGPMPLFAPRVAPILCVSHRDADYPTTTPADVIPCGPILLPAAAPLRAVDAALAAWIERPGRATVLVVLGSHLRLDEPDARAVLAAAAALLRARPDAQVLWKLQRFTRFALPEVDGEGGGVFGDRLRVVILSPWYDCHDFGNRAEWLRIGKWANKSSAPLVNAAELTKALLTVVGTDPDAPEAMSYRKRAQEISEVVTGRRKGWYDERTRKIEVGDEVSGRRREGRDVAAEFIWERMEEEEVKRSRAFGLDDDGSVLQSYLHLRKVEDLE</sequence>
<evidence type="ECO:0000313" key="1">
    <source>
        <dbReference type="EMBL" id="KAL1629140.1"/>
    </source>
</evidence>
<proteinExistence type="predicted"/>
<evidence type="ECO:0000313" key="2">
    <source>
        <dbReference type="Proteomes" id="UP001521116"/>
    </source>
</evidence>
<reference evidence="1 2" key="1">
    <citation type="submission" date="2024-02" db="EMBL/GenBank/DDBJ databases">
        <title>De novo assembly and annotation of 12 fungi associated with fruit tree decline syndrome in Ontario, Canada.</title>
        <authorList>
            <person name="Sulman M."/>
            <person name="Ellouze W."/>
            <person name="Ilyukhin E."/>
        </authorList>
    </citation>
    <scope>NUCLEOTIDE SEQUENCE [LARGE SCALE GENOMIC DNA]</scope>
    <source>
        <strain evidence="1 2">M1-105</strain>
    </source>
</reference>
<keyword evidence="2" id="KW-1185">Reference proteome</keyword>
<name>A0ABR3STW9_9PEZI</name>
<accession>A0ABR3STW9</accession>
<protein>
    <submittedName>
        <fullName evidence="1">Uncharacterized protein</fullName>
    </submittedName>
</protein>
<organism evidence="1 2">
    <name type="scientific">Neofusicoccum ribis</name>
    <dbReference type="NCBI Taxonomy" id="45134"/>
    <lineage>
        <taxon>Eukaryota</taxon>
        <taxon>Fungi</taxon>
        <taxon>Dikarya</taxon>
        <taxon>Ascomycota</taxon>
        <taxon>Pezizomycotina</taxon>
        <taxon>Dothideomycetes</taxon>
        <taxon>Dothideomycetes incertae sedis</taxon>
        <taxon>Botryosphaeriales</taxon>
        <taxon>Botryosphaeriaceae</taxon>
        <taxon>Neofusicoccum</taxon>
    </lineage>
</organism>
<dbReference type="Proteomes" id="UP001521116">
    <property type="component" value="Unassembled WGS sequence"/>
</dbReference>
<comment type="caution">
    <text evidence="1">The sequence shown here is derived from an EMBL/GenBank/DDBJ whole genome shotgun (WGS) entry which is preliminary data.</text>
</comment>
<dbReference type="SUPFAM" id="SSF53756">
    <property type="entry name" value="UDP-Glycosyltransferase/glycogen phosphorylase"/>
    <property type="match status" value="1"/>
</dbReference>
<dbReference type="EMBL" id="JAJVDC020000057">
    <property type="protein sequence ID" value="KAL1629140.1"/>
    <property type="molecule type" value="Genomic_DNA"/>
</dbReference>